<dbReference type="PROSITE" id="PS50055">
    <property type="entry name" value="TYR_PHOSPHATASE_PTP"/>
    <property type="match status" value="1"/>
</dbReference>
<sequence length="1592" mass="180592">MSDTEELEHSTQDQTLNFASTKNNAFLPTSTLQQFPLHSGSVQPFIAEGPLSGINQIVASKEADNPANNDKSLHNILDYYKSSSRDVFANNTIGTSFLNSSNAYEPPTVPHFNSLSSKLKHHSSTLSKTFKRGKLKDSIEIYTLQKNNTADSAIDNFASSKSPIAQTSSDALTPINSEYPFPQSSSDTPAYFADLSKKYQNLQHSSSTISDSKKLDESNNHSKIYDFLYQQFPQMPQASISKISSKDASMLVEQSISLLHIQSNIPLLSFNSPTHDSNVSLYYKSLFDHSSFLPNTTEIDSSSNPFSLIVIDAQNQDDYDFAHIIGAISYSHLLFNGEDIVEIVKSTQKELDYLFINRNLHLNNSLPDKLSSSPTSQSADSFSFSKKVLIYDDGNLRDAAKLASILNSCSIFSSIYILSSGFAKFSKNFDHLCVFQDSLFPEYLLFKKKIDSKLFSLNDLSYTKTNLLDYESFDIDSTPDPNYIKPKLKLSDYKIPEWLHLRSSESCTDLGVAMGYFNKIETAEKRRVKNILNKSSKKDSLSSNYQFSNSFNRFVQNRYPNILPYDHSRILISDNGYGEDYINASNVGLPNGPQYIVTQGPMKSTVSDFWHMIWDKKVGVIVMLGDIIEKNQEKCYQYWPKSFDTWKRYKLKDSTPDSNFNAIISVKLEAETEDCNFPEIKVRLFRIRLTIRDTLVGKARLLTQIHYKNWSDNQVPSDPQTFLRVINLVNYAMGYTMFNLSEKQQVVVHCSAGCGRSGVFCAVDTALRLKKGNNPVVTESYDPLYSIVSAMRRQRMGIVQTLEQFLFCYKSIKASFYDPMLTYPQLDVVAVSTEQLKLVTRWNRLRSKIYAPDSAHMVWIMVAFMEIANELRIIKRDCNQKAINYKFYSYSPPFMNERRFSTFGMSLNSGGLHNNKNIQTSDTLTPSIINLNTSQNLKNISKSTSIKNDYKKSRVDSRNLFNDKNNKFYSQKTFIDNGDEDDSDNSVEEPTNRFDKNKKFEHEEAQRSKSLNINMLNYSSSATNRIPKKLQQANNSQQSKLILEPVENSDLYQNENNLTINLETDMNLKANTKNRNSNILRQSQNNQFNFQNNESINFDKPIASPMIFLNSNHESHLLGPLNPTNNSTKTTHTSNNDIMPFVFTKKVVKKANAEKIGKLALNLTSSFIHQNPSNEKHNLTIKSSNIPVCKEKFLFDPPLTSAFKKVNSQKSNSCLKLPNQLNCPESNTSSKQLYNTEKALPELNATKKNLTIVTNGFEKSTIGIQSAIDPNTFKKEKIGNLYKSKKYPIQTIPLSINTQPQRFFSDRGLDNKIKSLEYKKNLLSITNSTNFDGTLYSHLSSNTNSASHNVTGKTTKVQFPKLPEIKFASLPRNSNLIDLNKLEFLTSDELNGIKQSLSTPATFSKANSSKFLKNVKKSTKALQANTFEKSQSSFSSNFLFNSNKTENVNTSKSLSAIAQTKSENNVTNQLQTSQVIEKALIENTDNIDKALKLKSKPIAAQDQDSNKKQYHEFDNIVYSASTYQKVINISPIDEYTYPKPDINYNTSIKLDDHSNYKDYNNQQKLSFSKKLLSKKDIIVFPRLEATPEPYWP</sequence>
<dbReference type="PANTHER" id="PTHR19134">
    <property type="entry name" value="RECEPTOR-TYPE TYROSINE-PROTEIN PHOSPHATASE"/>
    <property type="match status" value="1"/>
</dbReference>
<evidence type="ECO:0000313" key="7">
    <source>
        <dbReference type="EMBL" id="PVU96749.1"/>
    </source>
</evidence>
<dbReference type="InterPro" id="IPR000387">
    <property type="entry name" value="Tyr_Pase_dom"/>
</dbReference>
<evidence type="ECO:0000256" key="1">
    <source>
        <dbReference type="ARBA" id="ARBA00009649"/>
    </source>
</evidence>
<evidence type="ECO:0000313" key="8">
    <source>
        <dbReference type="Proteomes" id="UP000245383"/>
    </source>
</evidence>
<dbReference type="CDD" id="cd00047">
    <property type="entry name" value="PTPc"/>
    <property type="match status" value="1"/>
</dbReference>
<dbReference type="STRING" id="133385.A0A2T9YWP6"/>
<dbReference type="InterPro" id="IPR001763">
    <property type="entry name" value="Rhodanese-like_dom"/>
</dbReference>
<gene>
    <name evidence="7" type="ORF">BB561_000987</name>
</gene>
<name>A0A2T9YWP6_9FUNG</name>
<dbReference type="SMART" id="SM00404">
    <property type="entry name" value="PTPc_motif"/>
    <property type="match status" value="1"/>
</dbReference>
<dbReference type="Proteomes" id="UP000245383">
    <property type="component" value="Unassembled WGS sequence"/>
</dbReference>
<dbReference type="InterPro" id="IPR029021">
    <property type="entry name" value="Prot-tyrosine_phosphatase-like"/>
</dbReference>
<dbReference type="InterPro" id="IPR016130">
    <property type="entry name" value="Tyr_Pase_AS"/>
</dbReference>
<comment type="similarity">
    <text evidence="1">Belongs to the protein-tyrosine phosphatase family. Non-receptor class subfamily.</text>
</comment>
<accession>A0A2T9YWP6</accession>
<evidence type="ECO:0000259" key="4">
    <source>
        <dbReference type="PROSITE" id="PS50055"/>
    </source>
</evidence>
<feature type="domain" description="Tyrosine-protein phosphatase" evidence="4">
    <location>
        <begin position="556"/>
        <end position="815"/>
    </location>
</feature>
<dbReference type="PROSITE" id="PS00383">
    <property type="entry name" value="TYR_PHOSPHATASE_1"/>
    <property type="match status" value="1"/>
</dbReference>
<dbReference type="Pfam" id="PF00102">
    <property type="entry name" value="Y_phosphatase"/>
    <property type="match status" value="1"/>
</dbReference>
<dbReference type="PANTHER" id="PTHR19134:SF449">
    <property type="entry name" value="TYROSINE-PROTEIN PHOSPHATASE 1"/>
    <property type="match status" value="1"/>
</dbReference>
<feature type="compositionally biased region" description="Basic and acidic residues" evidence="3">
    <location>
        <begin position="990"/>
        <end position="1006"/>
    </location>
</feature>
<dbReference type="InterPro" id="IPR050348">
    <property type="entry name" value="Protein-Tyr_Phosphatase"/>
</dbReference>
<feature type="domain" description="Tyrosine specific protein phosphatases" evidence="5">
    <location>
        <begin position="720"/>
        <end position="806"/>
    </location>
</feature>
<proteinExistence type="inferred from homology"/>
<dbReference type="EMBL" id="MBFR01000025">
    <property type="protein sequence ID" value="PVU96749.1"/>
    <property type="molecule type" value="Genomic_DNA"/>
</dbReference>
<reference evidence="7 8" key="1">
    <citation type="journal article" date="2018" name="MBio">
        <title>Comparative Genomics Reveals the Core Gene Toolbox for the Fungus-Insect Symbiosis.</title>
        <authorList>
            <person name="Wang Y."/>
            <person name="Stata M."/>
            <person name="Wang W."/>
            <person name="Stajich J.E."/>
            <person name="White M.M."/>
            <person name="Moncalvo J.M."/>
        </authorList>
    </citation>
    <scope>NUCLEOTIDE SEQUENCE [LARGE SCALE GENOMIC DNA]</scope>
    <source>
        <strain evidence="7 8">SWE-8-4</strain>
    </source>
</reference>
<comment type="caution">
    <text evidence="7">The sequence shown here is derived from an EMBL/GenBank/DDBJ whole genome shotgun (WGS) entry which is preliminary data.</text>
</comment>
<dbReference type="PROSITE" id="PS50056">
    <property type="entry name" value="TYR_PHOSPHATASE_2"/>
    <property type="match status" value="1"/>
</dbReference>
<dbReference type="InterPro" id="IPR003595">
    <property type="entry name" value="Tyr_Pase_cat"/>
</dbReference>
<evidence type="ECO:0000259" key="6">
    <source>
        <dbReference type="PROSITE" id="PS50206"/>
    </source>
</evidence>
<dbReference type="PROSITE" id="PS50206">
    <property type="entry name" value="RHODANESE_3"/>
    <property type="match status" value="1"/>
</dbReference>
<dbReference type="SUPFAM" id="SSF52821">
    <property type="entry name" value="Rhodanese/Cell cycle control phosphatase"/>
    <property type="match status" value="1"/>
</dbReference>
<dbReference type="InterPro" id="IPR036873">
    <property type="entry name" value="Rhodanese-like_dom_sf"/>
</dbReference>
<dbReference type="SUPFAM" id="SSF52799">
    <property type="entry name" value="(Phosphotyrosine protein) phosphatases II"/>
    <property type="match status" value="1"/>
</dbReference>
<dbReference type="Gene3D" id="3.90.190.10">
    <property type="entry name" value="Protein tyrosine phosphatase superfamily"/>
    <property type="match status" value="1"/>
</dbReference>
<protein>
    <recommendedName>
        <fullName evidence="2">protein-tyrosine-phosphatase</fullName>
        <ecNumber evidence="2">3.1.3.48</ecNumber>
    </recommendedName>
</protein>
<evidence type="ECO:0000259" key="5">
    <source>
        <dbReference type="PROSITE" id="PS50056"/>
    </source>
</evidence>
<dbReference type="PRINTS" id="PR00700">
    <property type="entry name" value="PRTYPHPHTASE"/>
</dbReference>
<dbReference type="SMART" id="SM00194">
    <property type="entry name" value="PTPc"/>
    <property type="match status" value="1"/>
</dbReference>
<feature type="compositionally biased region" description="Acidic residues" evidence="3">
    <location>
        <begin position="977"/>
        <end position="987"/>
    </location>
</feature>
<dbReference type="Gene3D" id="3.40.250.10">
    <property type="entry name" value="Rhodanese-like domain"/>
    <property type="match status" value="1"/>
</dbReference>
<feature type="region of interest" description="Disordered" evidence="3">
    <location>
        <begin position="973"/>
        <end position="1006"/>
    </location>
</feature>
<feature type="domain" description="Rhodanese" evidence="6">
    <location>
        <begin position="304"/>
        <end position="434"/>
    </location>
</feature>
<keyword evidence="8" id="KW-1185">Reference proteome</keyword>
<evidence type="ECO:0000256" key="2">
    <source>
        <dbReference type="ARBA" id="ARBA00013064"/>
    </source>
</evidence>
<organism evidence="7 8">
    <name type="scientific">Smittium simulii</name>
    <dbReference type="NCBI Taxonomy" id="133385"/>
    <lineage>
        <taxon>Eukaryota</taxon>
        <taxon>Fungi</taxon>
        <taxon>Fungi incertae sedis</taxon>
        <taxon>Zoopagomycota</taxon>
        <taxon>Kickxellomycotina</taxon>
        <taxon>Harpellomycetes</taxon>
        <taxon>Harpellales</taxon>
        <taxon>Legeriomycetaceae</taxon>
        <taxon>Smittium</taxon>
    </lineage>
</organism>
<dbReference type="InterPro" id="IPR000242">
    <property type="entry name" value="PTP_cat"/>
</dbReference>
<dbReference type="EC" id="3.1.3.48" evidence="2"/>
<dbReference type="OrthoDB" id="6058203at2759"/>
<dbReference type="GO" id="GO:0004725">
    <property type="term" value="F:protein tyrosine phosphatase activity"/>
    <property type="evidence" value="ECO:0007669"/>
    <property type="project" value="UniProtKB-EC"/>
</dbReference>
<evidence type="ECO:0000256" key="3">
    <source>
        <dbReference type="SAM" id="MobiDB-lite"/>
    </source>
</evidence>